<keyword evidence="1" id="KW-0805">Transcription regulation</keyword>
<feature type="domain" description="HTH hxlR-type" evidence="4">
    <location>
        <begin position="11"/>
        <end position="108"/>
    </location>
</feature>
<dbReference type="InterPro" id="IPR036388">
    <property type="entry name" value="WH-like_DNA-bd_sf"/>
</dbReference>
<name>A0ABN0T3T8_9PSEU</name>
<dbReference type="Pfam" id="PF01638">
    <property type="entry name" value="HxlR"/>
    <property type="match status" value="1"/>
</dbReference>
<reference evidence="5 6" key="1">
    <citation type="journal article" date="2019" name="Int. J. Syst. Evol. Microbiol.">
        <title>The Global Catalogue of Microorganisms (GCM) 10K type strain sequencing project: providing services to taxonomists for standard genome sequencing and annotation.</title>
        <authorList>
            <consortium name="The Broad Institute Genomics Platform"/>
            <consortium name="The Broad Institute Genome Sequencing Center for Infectious Disease"/>
            <person name="Wu L."/>
            <person name="Ma J."/>
        </authorList>
    </citation>
    <scope>NUCLEOTIDE SEQUENCE [LARGE SCALE GENOMIC DNA]</scope>
    <source>
        <strain evidence="5 6">JCM 3380</strain>
    </source>
</reference>
<evidence type="ECO:0000313" key="6">
    <source>
        <dbReference type="Proteomes" id="UP001500416"/>
    </source>
</evidence>
<evidence type="ECO:0000256" key="3">
    <source>
        <dbReference type="ARBA" id="ARBA00023163"/>
    </source>
</evidence>
<keyword evidence="3" id="KW-0804">Transcription</keyword>
<dbReference type="InterPro" id="IPR036390">
    <property type="entry name" value="WH_DNA-bd_sf"/>
</dbReference>
<dbReference type="Proteomes" id="UP001500416">
    <property type="component" value="Unassembled WGS sequence"/>
</dbReference>
<dbReference type="SUPFAM" id="SSF46785">
    <property type="entry name" value="Winged helix' DNA-binding domain"/>
    <property type="match status" value="1"/>
</dbReference>
<sequence>MLRRTYDGQTCSIARTLEVVGERWTLLIVRDAARGVTRFDGFLDSLPIARNVLSDRLGTLVRHGVLERVRYQDRPPRHEYRLTAKGRELMPVLLALMEWGDRHLNDESGPPVVAEHAGCGGAVDVRLTCRECQGSVAPAEVVTREV</sequence>
<protein>
    <submittedName>
        <fullName evidence="5">Helix-turn-helix domain-containing protein</fullName>
    </submittedName>
</protein>
<dbReference type="PANTHER" id="PTHR33204">
    <property type="entry name" value="TRANSCRIPTIONAL REGULATOR, MARR FAMILY"/>
    <property type="match status" value="1"/>
</dbReference>
<dbReference type="InterPro" id="IPR002577">
    <property type="entry name" value="HTH_HxlR"/>
</dbReference>
<accession>A0ABN0T3T8</accession>
<organism evidence="5 6">
    <name type="scientific">Saccharothrix mutabilis subsp. mutabilis</name>
    <dbReference type="NCBI Taxonomy" id="66855"/>
    <lineage>
        <taxon>Bacteria</taxon>
        <taxon>Bacillati</taxon>
        <taxon>Actinomycetota</taxon>
        <taxon>Actinomycetes</taxon>
        <taxon>Pseudonocardiales</taxon>
        <taxon>Pseudonocardiaceae</taxon>
        <taxon>Saccharothrix</taxon>
    </lineage>
</organism>
<keyword evidence="6" id="KW-1185">Reference proteome</keyword>
<dbReference type="EMBL" id="BAAABU010000001">
    <property type="protein sequence ID" value="GAA0211641.1"/>
    <property type="molecule type" value="Genomic_DNA"/>
</dbReference>
<comment type="caution">
    <text evidence="5">The sequence shown here is derived from an EMBL/GenBank/DDBJ whole genome shotgun (WGS) entry which is preliminary data.</text>
</comment>
<proteinExistence type="predicted"/>
<evidence type="ECO:0000313" key="5">
    <source>
        <dbReference type="EMBL" id="GAA0211641.1"/>
    </source>
</evidence>
<dbReference type="Gene3D" id="1.10.10.10">
    <property type="entry name" value="Winged helix-like DNA-binding domain superfamily/Winged helix DNA-binding domain"/>
    <property type="match status" value="1"/>
</dbReference>
<gene>
    <name evidence="5" type="ORF">GCM10010492_06840</name>
</gene>
<dbReference type="RefSeq" id="WP_343932088.1">
    <property type="nucleotide sequence ID" value="NZ_BAAABU010000001.1"/>
</dbReference>
<dbReference type="PANTHER" id="PTHR33204:SF18">
    <property type="entry name" value="TRANSCRIPTIONAL REGULATORY PROTEIN"/>
    <property type="match status" value="1"/>
</dbReference>
<evidence type="ECO:0000256" key="1">
    <source>
        <dbReference type="ARBA" id="ARBA00023015"/>
    </source>
</evidence>
<evidence type="ECO:0000259" key="4">
    <source>
        <dbReference type="PROSITE" id="PS51118"/>
    </source>
</evidence>
<keyword evidence="2" id="KW-0238">DNA-binding</keyword>
<evidence type="ECO:0000256" key="2">
    <source>
        <dbReference type="ARBA" id="ARBA00023125"/>
    </source>
</evidence>
<dbReference type="PROSITE" id="PS51118">
    <property type="entry name" value="HTH_HXLR"/>
    <property type="match status" value="1"/>
</dbReference>